<dbReference type="InterPro" id="IPR042208">
    <property type="entry name" value="D-ser_dehydrat-like_sf"/>
</dbReference>
<evidence type="ECO:0000313" key="5">
    <source>
        <dbReference type="Proteomes" id="UP000660862"/>
    </source>
</evidence>
<evidence type="ECO:0000259" key="3">
    <source>
        <dbReference type="SMART" id="SM01119"/>
    </source>
</evidence>
<dbReference type="PANTHER" id="PTHR28004">
    <property type="entry name" value="ZGC:162816-RELATED"/>
    <property type="match status" value="1"/>
</dbReference>
<dbReference type="InterPro" id="IPR029066">
    <property type="entry name" value="PLP-binding_barrel"/>
</dbReference>
<dbReference type="Pfam" id="PF01168">
    <property type="entry name" value="Ala_racemase_N"/>
    <property type="match status" value="1"/>
</dbReference>
<organism evidence="4 5">
    <name type="scientific">Parapedobacter pyrenivorans</name>
    <dbReference type="NCBI Taxonomy" id="1305674"/>
    <lineage>
        <taxon>Bacteria</taxon>
        <taxon>Pseudomonadati</taxon>
        <taxon>Bacteroidota</taxon>
        <taxon>Sphingobacteriia</taxon>
        <taxon>Sphingobacteriales</taxon>
        <taxon>Sphingobacteriaceae</taxon>
        <taxon>Parapedobacter</taxon>
    </lineage>
</organism>
<sequence length="367" mass="40768">MGNWYKINNENEVDSPALLVYPDRVQCNIELAMSMIGEVSRLRPHVKTHKTKEILQLQLNAGITKFKCATIAEAKMLGECGALDVLLAYPLYGPKTGRFLALIKSYRGTKFSTIIDNEGAANTLSEIALAAGEIINTYIDLNVGMGRTGISLGEAALSLYRHSCQLAGLVVQGFHAYDGHVREVNLEKRKAICDRNFEPVAAMIRELDEENYPKPQIIIGGSPSFPIYAQYSEVECSPGTFVLWDKGYSDTLPEQRFLAAAVLLCRIVSMPGPDLLCIDLGYKAIASENLLERRVYFLNAEDLEPVSHSEEHMVLKAPSGQSWQVGDVLYALPIHICPTVALYDRLTVVQGQRTTDTWKVVARKRYP</sequence>
<reference evidence="4" key="2">
    <citation type="submission" date="2020-09" db="EMBL/GenBank/DDBJ databases">
        <authorList>
            <person name="Sun Q."/>
            <person name="Zhou Y."/>
        </authorList>
    </citation>
    <scope>NUCLEOTIDE SEQUENCE</scope>
    <source>
        <strain evidence="4">CGMCC 1.12195</strain>
    </source>
</reference>
<proteinExistence type="inferred from homology"/>
<dbReference type="RefSeq" id="WP_188503984.1">
    <property type="nucleotide sequence ID" value="NZ_BMER01000001.1"/>
</dbReference>
<feature type="domain" description="D-serine dehydratase-like" evidence="3">
    <location>
        <begin position="260"/>
        <end position="350"/>
    </location>
</feature>
<name>A0A917HAV0_9SPHI</name>
<comment type="similarity">
    <text evidence="1">Belongs to the DSD1 family.</text>
</comment>
<dbReference type="SMART" id="SM01119">
    <property type="entry name" value="D-ser_dehydrat"/>
    <property type="match status" value="1"/>
</dbReference>
<dbReference type="GO" id="GO:0036088">
    <property type="term" value="P:D-serine catabolic process"/>
    <property type="evidence" value="ECO:0007669"/>
    <property type="project" value="TreeGrafter"/>
</dbReference>
<dbReference type="Gene3D" id="2.40.37.20">
    <property type="entry name" value="D-serine dehydratase-like domain"/>
    <property type="match status" value="1"/>
</dbReference>
<dbReference type="CDD" id="cd06821">
    <property type="entry name" value="PLPDE_III_D-TA"/>
    <property type="match status" value="1"/>
</dbReference>
<gene>
    <name evidence="4" type="ORF">GCM10007415_00920</name>
</gene>
<dbReference type="GO" id="GO:0008721">
    <property type="term" value="F:D-serine ammonia-lyase activity"/>
    <property type="evidence" value="ECO:0007669"/>
    <property type="project" value="TreeGrafter"/>
</dbReference>
<evidence type="ECO:0000256" key="1">
    <source>
        <dbReference type="ARBA" id="ARBA00005323"/>
    </source>
</evidence>
<dbReference type="EMBL" id="BMER01000001">
    <property type="protein sequence ID" value="GGG73357.1"/>
    <property type="molecule type" value="Genomic_DNA"/>
</dbReference>
<dbReference type="Proteomes" id="UP000660862">
    <property type="component" value="Unassembled WGS sequence"/>
</dbReference>
<reference evidence="4" key="1">
    <citation type="journal article" date="2014" name="Int. J. Syst. Evol. Microbiol.">
        <title>Complete genome sequence of Corynebacterium casei LMG S-19264T (=DSM 44701T), isolated from a smear-ripened cheese.</title>
        <authorList>
            <consortium name="US DOE Joint Genome Institute (JGI-PGF)"/>
            <person name="Walter F."/>
            <person name="Albersmeier A."/>
            <person name="Kalinowski J."/>
            <person name="Ruckert C."/>
        </authorList>
    </citation>
    <scope>NUCLEOTIDE SEQUENCE</scope>
    <source>
        <strain evidence="4">CGMCC 1.12195</strain>
    </source>
</reference>
<dbReference type="InterPro" id="IPR026956">
    <property type="entry name" value="D-ser_dehydrat-like_dom"/>
</dbReference>
<keyword evidence="2" id="KW-0456">Lyase</keyword>
<dbReference type="InterPro" id="IPR001608">
    <property type="entry name" value="Ala_racemase_N"/>
</dbReference>
<dbReference type="Pfam" id="PF14031">
    <property type="entry name" value="D-ser_dehydrat"/>
    <property type="match status" value="1"/>
</dbReference>
<evidence type="ECO:0000313" key="4">
    <source>
        <dbReference type="EMBL" id="GGG73357.1"/>
    </source>
</evidence>
<comment type="caution">
    <text evidence="4">The sequence shown here is derived from an EMBL/GenBank/DDBJ whole genome shotgun (WGS) entry which is preliminary data.</text>
</comment>
<keyword evidence="5" id="KW-1185">Reference proteome</keyword>
<protein>
    <submittedName>
        <fullName evidence="4">Threonine aldolase</fullName>
    </submittedName>
</protein>
<accession>A0A917HAV0</accession>
<dbReference type="AlphaFoldDB" id="A0A917HAV0"/>
<dbReference type="SUPFAM" id="SSF51419">
    <property type="entry name" value="PLP-binding barrel"/>
    <property type="match status" value="1"/>
</dbReference>
<dbReference type="Gene3D" id="3.20.20.10">
    <property type="entry name" value="Alanine racemase"/>
    <property type="match status" value="1"/>
</dbReference>
<dbReference type="PANTHER" id="PTHR28004:SF2">
    <property type="entry name" value="D-SERINE DEHYDRATASE"/>
    <property type="match status" value="1"/>
</dbReference>
<evidence type="ECO:0000256" key="2">
    <source>
        <dbReference type="ARBA" id="ARBA00023239"/>
    </source>
</evidence>
<dbReference type="InterPro" id="IPR051466">
    <property type="entry name" value="D-amino_acid_metab_enzyme"/>
</dbReference>